<evidence type="ECO:0000256" key="1">
    <source>
        <dbReference type="SAM" id="MobiDB-lite"/>
    </source>
</evidence>
<dbReference type="NCBIfam" id="NF042934">
    <property type="entry name" value="cis_reg_atten"/>
    <property type="match status" value="1"/>
</dbReference>
<name>A0A553ZEM6_9ACTN</name>
<dbReference type="EMBL" id="VKLS01000162">
    <property type="protein sequence ID" value="TSB39857.1"/>
    <property type="molecule type" value="Genomic_DNA"/>
</dbReference>
<organism evidence="2 3">
    <name type="scientific">Streptomyces benahoarensis</name>
    <dbReference type="NCBI Taxonomy" id="2595054"/>
    <lineage>
        <taxon>Bacteria</taxon>
        <taxon>Bacillati</taxon>
        <taxon>Actinomycetota</taxon>
        <taxon>Actinomycetes</taxon>
        <taxon>Kitasatosporales</taxon>
        <taxon>Streptomycetaceae</taxon>
        <taxon>Streptomyces</taxon>
    </lineage>
</organism>
<dbReference type="Proteomes" id="UP000320888">
    <property type="component" value="Unassembled WGS sequence"/>
</dbReference>
<dbReference type="InterPro" id="IPR049979">
    <property type="entry name" value="Cys_resp_CS_actino"/>
</dbReference>
<proteinExistence type="predicted"/>
<reference evidence="2 3" key="1">
    <citation type="submission" date="2019-07" db="EMBL/GenBank/DDBJ databases">
        <title>Draft genome for Streptomyces benahoarensis MZ03-48.</title>
        <authorList>
            <person name="Gonzalez-Pimentel J.L."/>
        </authorList>
    </citation>
    <scope>NUCLEOTIDE SEQUENCE [LARGE SCALE GENOMIC DNA]</scope>
    <source>
        <strain evidence="2 3">MZ03-48</strain>
    </source>
</reference>
<accession>A0A553ZEM6</accession>
<feature type="compositionally biased region" description="Basic and acidic residues" evidence="1">
    <location>
        <begin position="11"/>
        <end position="27"/>
    </location>
</feature>
<dbReference type="AlphaFoldDB" id="A0A553ZEM6"/>
<protein>
    <submittedName>
        <fullName evidence="2">Uncharacterized protein</fullName>
    </submittedName>
</protein>
<sequence>MGRGIKTRTGNRYDDRMVDRDVSEQRRAMHQQAPLATRRSASALLGAFGCGAARLHIDLCRLTSALCPGRAAA</sequence>
<feature type="region of interest" description="Disordered" evidence="1">
    <location>
        <begin position="1"/>
        <end position="35"/>
    </location>
</feature>
<evidence type="ECO:0000313" key="3">
    <source>
        <dbReference type="Proteomes" id="UP000320888"/>
    </source>
</evidence>
<comment type="caution">
    <text evidence="2">The sequence shown here is derived from an EMBL/GenBank/DDBJ whole genome shotgun (WGS) entry which is preliminary data.</text>
</comment>
<keyword evidence="3" id="KW-1185">Reference proteome</keyword>
<gene>
    <name evidence="2" type="ORF">FNZ23_14970</name>
</gene>
<dbReference type="OrthoDB" id="4275057at2"/>
<evidence type="ECO:0000313" key="2">
    <source>
        <dbReference type="EMBL" id="TSB39857.1"/>
    </source>
</evidence>